<dbReference type="InterPro" id="IPR051534">
    <property type="entry name" value="CBASS_pafABC_assoc_protein"/>
</dbReference>
<dbReference type="Proteomes" id="UP000464086">
    <property type="component" value="Chromosome"/>
</dbReference>
<evidence type="ECO:0000313" key="3">
    <source>
        <dbReference type="EMBL" id="QHD70541.1"/>
    </source>
</evidence>
<dbReference type="PANTHER" id="PTHR34580:SF1">
    <property type="entry name" value="PROTEIN PAFC"/>
    <property type="match status" value="1"/>
</dbReference>
<dbReference type="Pfam" id="PF13280">
    <property type="entry name" value="WYL"/>
    <property type="match status" value="1"/>
</dbReference>
<evidence type="ECO:0000259" key="2">
    <source>
        <dbReference type="Pfam" id="PF25583"/>
    </source>
</evidence>
<sequence length="312" mass="34759">MAEVLGQQRRSAERARDIIALHFDLDELEDGRRKRFRIRDSLRRHYVRPTAAELAALQAEVNAAERAGSPRGQALENLLLKLRASFDASEKHRLDPDFAELARLQRTLVGPGAVASVEAQTLAAASEAIIAGRCLEFDYLREGEDRPVWRRVIPHGLLHGMVSYLVAAFPKGEYGLTTYRLDRMSCTKVSEVVGAAQAEFDLDEWLAESFGMFREQAYDVNLRILPEAADRARSWRFHPKQTLTELDDGAVRVTFASGGLLELVNHLFTWAGGVVIESPDELKALMVERLAAAQTALDDQVNGTSKFDALTD</sequence>
<dbReference type="EMBL" id="CP047218">
    <property type="protein sequence ID" value="QHD70541.1"/>
    <property type="molecule type" value="Genomic_DNA"/>
</dbReference>
<dbReference type="Pfam" id="PF25583">
    <property type="entry name" value="WCX"/>
    <property type="match status" value="1"/>
</dbReference>
<organism evidence="3 4">
    <name type="scientific">Sphingobium yanoikuyae</name>
    <name type="common">Sphingomonas yanoikuyae</name>
    <dbReference type="NCBI Taxonomy" id="13690"/>
    <lineage>
        <taxon>Bacteria</taxon>
        <taxon>Pseudomonadati</taxon>
        <taxon>Pseudomonadota</taxon>
        <taxon>Alphaproteobacteria</taxon>
        <taxon>Sphingomonadales</taxon>
        <taxon>Sphingomonadaceae</taxon>
        <taxon>Sphingobium</taxon>
    </lineage>
</organism>
<feature type="domain" description="WYL" evidence="1">
    <location>
        <begin position="121"/>
        <end position="186"/>
    </location>
</feature>
<dbReference type="InterPro" id="IPR026881">
    <property type="entry name" value="WYL_dom"/>
</dbReference>
<protein>
    <submittedName>
        <fullName evidence="3">WYL domain-containing protein</fullName>
    </submittedName>
</protein>
<evidence type="ECO:0000259" key="1">
    <source>
        <dbReference type="Pfam" id="PF13280"/>
    </source>
</evidence>
<name>A0A6P1GT22_SPHYA</name>
<dbReference type="InterPro" id="IPR057727">
    <property type="entry name" value="WCX_dom"/>
</dbReference>
<evidence type="ECO:0000313" key="4">
    <source>
        <dbReference type="Proteomes" id="UP000464086"/>
    </source>
</evidence>
<dbReference type="PANTHER" id="PTHR34580">
    <property type="match status" value="1"/>
</dbReference>
<dbReference type="PROSITE" id="PS52050">
    <property type="entry name" value="WYL"/>
    <property type="match status" value="1"/>
</dbReference>
<proteinExistence type="predicted"/>
<dbReference type="RefSeq" id="WP_159368125.1">
    <property type="nucleotide sequence ID" value="NZ_CP047218.1"/>
</dbReference>
<gene>
    <name evidence="3" type="ORF">GS397_23645</name>
</gene>
<accession>A0A6P1GT22</accession>
<dbReference type="AlphaFoldDB" id="A0A6P1GT22"/>
<reference evidence="3 4" key="1">
    <citation type="submission" date="2019-12" db="EMBL/GenBank/DDBJ databases">
        <title>Functional and genomic insights into the Sphingobium yanoikuyae YC-JY1, a bacterium efficiently degrading bisphenol A.</title>
        <authorList>
            <person name="Jia Y."/>
            <person name="Li X."/>
            <person name="Wang J."/>
            <person name="Eltoukhy A."/>
            <person name="Lamraoui I."/>
            <person name="Yan Y."/>
        </authorList>
    </citation>
    <scope>NUCLEOTIDE SEQUENCE [LARGE SCALE GENOMIC DNA]</scope>
    <source>
        <strain evidence="3 4">YC-JY1</strain>
    </source>
</reference>
<feature type="domain" description="WCX" evidence="2">
    <location>
        <begin position="217"/>
        <end position="293"/>
    </location>
</feature>